<dbReference type="InterPro" id="IPR050267">
    <property type="entry name" value="Anti-sigma-factor_SerPK"/>
</dbReference>
<dbReference type="CDD" id="cd16936">
    <property type="entry name" value="HATPase_RsbW-like"/>
    <property type="match status" value="1"/>
</dbReference>
<keyword evidence="1" id="KW-0808">Transferase</keyword>
<dbReference type="AlphaFoldDB" id="A0A852ZZP5"/>
<dbReference type="GO" id="GO:0004674">
    <property type="term" value="F:protein serine/threonine kinase activity"/>
    <property type="evidence" value="ECO:0007669"/>
    <property type="project" value="UniProtKB-KW"/>
</dbReference>
<comment type="caution">
    <text evidence="3">The sequence shown here is derived from an EMBL/GenBank/DDBJ whole genome shotgun (WGS) entry which is preliminary data.</text>
</comment>
<keyword evidence="1" id="KW-0723">Serine/threonine-protein kinase</keyword>
<proteinExistence type="predicted"/>
<dbReference type="Proteomes" id="UP000567795">
    <property type="component" value="Unassembled WGS sequence"/>
</dbReference>
<reference evidence="3 4" key="1">
    <citation type="submission" date="2020-07" db="EMBL/GenBank/DDBJ databases">
        <title>Sequencing the genomes of 1000 actinobacteria strains.</title>
        <authorList>
            <person name="Klenk H.-P."/>
        </authorList>
    </citation>
    <scope>NUCLEOTIDE SEQUENCE [LARGE SCALE GENOMIC DNA]</scope>
    <source>
        <strain evidence="3 4">DSM 42178</strain>
    </source>
</reference>
<dbReference type="InterPro" id="IPR036890">
    <property type="entry name" value="HATPase_C_sf"/>
</dbReference>
<evidence type="ECO:0000313" key="4">
    <source>
        <dbReference type="Proteomes" id="UP000567795"/>
    </source>
</evidence>
<gene>
    <name evidence="3" type="ORF">FHU37_000685</name>
</gene>
<evidence type="ECO:0000313" key="3">
    <source>
        <dbReference type="EMBL" id="NYI03742.1"/>
    </source>
</evidence>
<evidence type="ECO:0000256" key="1">
    <source>
        <dbReference type="ARBA" id="ARBA00022527"/>
    </source>
</evidence>
<feature type="domain" description="Histidine kinase/HSP90-like ATPase" evidence="2">
    <location>
        <begin position="17"/>
        <end position="134"/>
    </location>
</feature>
<dbReference type="PANTHER" id="PTHR35526">
    <property type="entry name" value="ANTI-SIGMA-F FACTOR RSBW-RELATED"/>
    <property type="match status" value="1"/>
</dbReference>
<sequence>MPATDLVAVLTPVSRFLPAAPASVGAARRLVSDALADWRAPDLLDDVALCATELVTNAIQHGSRPGRAVHVRLLPLPAAEGLRLEVHDTGPALPRPCPAGPDDTRGRGLLLVSALSDAWGTEHRPPAGKVVWCEWRAPRRALC</sequence>
<dbReference type="InterPro" id="IPR003594">
    <property type="entry name" value="HATPase_dom"/>
</dbReference>
<evidence type="ECO:0000259" key="2">
    <source>
        <dbReference type="Pfam" id="PF13581"/>
    </source>
</evidence>
<dbReference type="PANTHER" id="PTHR35526:SF3">
    <property type="entry name" value="ANTI-SIGMA-F FACTOR RSBW"/>
    <property type="match status" value="1"/>
</dbReference>
<dbReference type="Gene3D" id="3.30.565.10">
    <property type="entry name" value="Histidine kinase-like ATPase, C-terminal domain"/>
    <property type="match status" value="1"/>
</dbReference>
<keyword evidence="4" id="KW-1185">Reference proteome</keyword>
<organism evidence="3 4">
    <name type="scientific">Allostreptomyces psammosilenae</name>
    <dbReference type="NCBI Taxonomy" id="1892865"/>
    <lineage>
        <taxon>Bacteria</taxon>
        <taxon>Bacillati</taxon>
        <taxon>Actinomycetota</taxon>
        <taxon>Actinomycetes</taxon>
        <taxon>Kitasatosporales</taxon>
        <taxon>Streptomycetaceae</taxon>
        <taxon>Allostreptomyces</taxon>
    </lineage>
</organism>
<dbReference type="SUPFAM" id="SSF55874">
    <property type="entry name" value="ATPase domain of HSP90 chaperone/DNA topoisomerase II/histidine kinase"/>
    <property type="match status" value="1"/>
</dbReference>
<dbReference type="EMBL" id="JACBZD010000001">
    <property type="protein sequence ID" value="NYI03742.1"/>
    <property type="molecule type" value="Genomic_DNA"/>
</dbReference>
<dbReference type="Pfam" id="PF13581">
    <property type="entry name" value="HATPase_c_2"/>
    <property type="match status" value="1"/>
</dbReference>
<accession>A0A852ZZP5</accession>
<protein>
    <submittedName>
        <fullName evidence="3">Anti-sigma regulatory factor (Ser/Thr protein kinase)</fullName>
    </submittedName>
</protein>
<keyword evidence="1" id="KW-0418">Kinase</keyword>
<dbReference type="RefSeq" id="WP_179812746.1">
    <property type="nucleotide sequence ID" value="NZ_JACBZD010000001.1"/>
</dbReference>
<name>A0A852ZZP5_9ACTN</name>